<dbReference type="AlphaFoldDB" id="A0A117NGX5"/>
<sequence>MLALTLRVNGLAWVGWHDHTTICLHLVYAYSLYLCVTLCSLPTFHFVPHQT</sequence>
<keyword evidence="1" id="KW-0812">Transmembrane</keyword>
<keyword evidence="1" id="KW-1133">Transmembrane helix</keyword>
<comment type="caution">
    <text evidence="2">The sequence shown here is derived from an EMBL/GenBank/DDBJ whole genome shotgun (WGS) entry which is preliminary data.</text>
</comment>
<organism evidence="2">
    <name type="scientific">Picea glauca</name>
    <name type="common">White spruce</name>
    <name type="synonym">Pinus glauca</name>
    <dbReference type="NCBI Taxonomy" id="3330"/>
    <lineage>
        <taxon>Eukaryota</taxon>
        <taxon>Viridiplantae</taxon>
        <taxon>Streptophyta</taxon>
        <taxon>Embryophyta</taxon>
        <taxon>Tracheophyta</taxon>
        <taxon>Spermatophyta</taxon>
        <taxon>Pinopsida</taxon>
        <taxon>Pinidae</taxon>
        <taxon>Conifers I</taxon>
        <taxon>Pinales</taxon>
        <taxon>Pinaceae</taxon>
        <taxon>Picea</taxon>
    </lineage>
</organism>
<protein>
    <submittedName>
        <fullName evidence="2">Uncharacterized protein</fullName>
    </submittedName>
</protein>
<evidence type="ECO:0000256" key="1">
    <source>
        <dbReference type="SAM" id="Phobius"/>
    </source>
</evidence>
<geneLocation type="mitochondrion" evidence="2"/>
<gene>
    <name evidence="2" type="ORF">ABT39_MTgene5652</name>
</gene>
<dbReference type="EMBL" id="LKAM01000007">
    <property type="protein sequence ID" value="KUM47466.1"/>
    <property type="molecule type" value="Genomic_DNA"/>
</dbReference>
<evidence type="ECO:0000313" key="2">
    <source>
        <dbReference type="EMBL" id="KUM47466.1"/>
    </source>
</evidence>
<keyword evidence="2" id="KW-0496">Mitochondrion</keyword>
<proteinExistence type="predicted"/>
<accession>A0A117NGX5</accession>
<keyword evidence="1" id="KW-0472">Membrane</keyword>
<name>A0A117NGX5_PICGL</name>
<reference evidence="2" key="1">
    <citation type="journal article" date="2015" name="Genome Biol. Evol.">
        <title>Organellar Genomes of White Spruce (Picea glauca): Assembly and Annotation.</title>
        <authorList>
            <person name="Jackman S.D."/>
            <person name="Warren R.L."/>
            <person name="Gibb E.A."/>
            <person name="Vandervalk B.P."/>
            <person name="Mohamadi H."/>
            <person name="Chu J."/>
            <person name="Raymond A."/>
            <person name="Pleasance S."/>
            <person name="Coope R."/>
            <person name="Wildung M.R."/>
            <person name="Ritland C.E."/>
            <person name="Bousquet J."/>
            <person name="Jones S.J."/>
            <person name="Bohlmann J."/>
            <person name="Birol I."/>
        </authorList>
    </citation>
    <scope>NUCLEOTIDE SEQUENCE [LARGE SCALE GENOMIC DNA]</scope>
    <source>
        <tissue evidence="2">Flushing bud</tissue>
    </source>
</reference>
<feature type="transmembrane region" description="Helical" evidence="1">
    <location>
        <begin position="27"/>
        <end position="47"/>
    </location>
</feature>